<dbReference type="EMBL" id="QDEB01107899">
    <property type="protein sequence ID" value="RZB77524.1"/>
    <property type="molecule type" value="Genomic_DNA"/>
</dbReference>
<dbReference type="AlphaFoldDB" id="A0A482VEE5"/>
<feature type="domain" description="DUF4729" evidence="1">
    <location>
        <begin position="89"/>
        <end position="215"/>
    </location>
</feature>
<evidence type="ECO:0000313" key="2">
    <source>
        <dbReference type="EMBL" id="RZB77524.1"/>
    </source>
</evidence>
<keyword evidence="3" id="KW-1185">Reference proteome</keyword>
<dbReference type="Proteomes" id="UP000292052">
    <property type="component" value="Unassembled WGS sequence"/>
</dbReference>
<evidence type="ECO:0000313" key="3">
    <source>
        <dbReference type="Proteomes" id="UP000292052"/>
    </source>
</evidence>
<gene>
    <name evidence="2" type="ORF">BDFB_010755</name>
</gene>
<organism evidence="2 3">
    <name type="scientific">Asbolus verrucosus</name>
    <name type="common">Desert ironclad beetle</name>
    <dbReference type="NCBI Taxonomy" id="1661398"/>
    <lineage>
        <taxon>Eukaryota</taxon>
        <taxon>Metazoa</taxon>
        <taxon>Ecdysozoa</taxon>
        <taxon>Arthropoda</taxon>
        <taxon>Hexapoda</taxon>
        <taxon>Insecta</taxon>
        <taxon>Pterygota</taxon>
        <taxon>Neoptera</taxon>
        <taxon>Endopterygota</taxon>
        <taxon>Coleoptera</taxon>
        <taxon>Polyphaga</taxon>
        <taxon>Cucujiformia</taxon>
        <taxon>Tenebrionidae</taxon>
        <taxon>Pimeliinae</taxon>
        <taxon>Asbolus</taxon>
    </lineage>
</organism>
<reference evidence="2 3" key="1">
    <citation type="submission" date="2017-03" db="EMBL/GenBank/DDBJ databases">
        <title>Genome of the blue death feigning beetle - Asbolus verrucosus.</title>
        <authorList>
            <person name="Rider S.D."/>
        </authorList>
    </citation>
    <scope>NUCLEOTIDE SEQUENCE [LARGE SCALE GENOMIC DNA]</scope>
    <source>
        <strain evidence="2">Butters</strain>
        <tissue evidence="2">Head and leg muscle</tissue>
    </source>
</reference>
<dbReference type="Pfam" id="PF15866">
    <property type="entry name" value="DUF4729"/>
    <property type="match status" value="1"/>
</dbReference>
<proteinExistence type="predicted"/>
<dbReference type="STRING" id="1661398.A0A482VEE5"/>
<name>A0A482VEE5_ASBVE</name>
<sequence length="287" mass="32216">MNRCSICNSEFQDAELLQSNQDEYFCKECFKCQYCAVLKKKKPVVSNRCEGDSPAKPRKMFSQAELLAMKEERERARVNSIFTSKRPLQCPHVDCNRYVSVFDLNAHFQHEHMEVPIAETALDARNPLAFYPRDVRYGVKQCLVLLSVLPPPLDAGTTTRSRAEKPKPPATIAVLASRIAVAHLGEESNECMVEDEEAASVVLGNNDKIIVWTSSNVVCDYSYTVAASTVCEDIRIKYYGPVLQLGDTPKKLCKEGHCLILSHFHFLGMSENGSKPLNLDVIIHSED</sequence>
<dbReference type="OrthoDB" id="6762376at2759"/>
<accession>A0A482VEE5</accession>
<comment type="caution">
    <text evidence="2">The sequence shown here is derived from an EMBL/GenBank/DDBJ whole genome shotgun (WGS) entry which is preliminary data.</text>
</comment>
<protein>
    <recommendedName>
        <fullName evidence="1">DUF4729 domain-containing protein</fullName>
    </recommendedName>
</protein>
<dbReference type="InterPro" id="IPR031732">
    <property type="entry name" value="DUF4729"/>
</dbReference>
<evidence type="ECO:0000259" key="1">
    <source>
        <dbReference type="Pfam" id="PF15866"/>
    </source>
</evidence>